<evidence type="ECO:0000313" key="2">
    <source>
        <dbReference type="Proteomes" id="UP000824071"/>
    </source>
</evidence>
<protein>
    <submittedName>
        <fullName evidence="1">Spore coat protein</fullName>
    </submittedName>
</protein>
<comment type="caution">
    <text evidence="1">The sequence shown here is derived from an EMBL/GenBank/DDBJ whole genome shotgun (WGS) entry which is preliminary data.</text>
</comment>
<sequence>MPQPLSDRELLCDLLLSQQHMETLYNTLASAGKTPALVCDLLDLLREEHDLQTAIEAEMQKRGWLEEPPADKKAVEEARLRFEAAAKGL</sequence>
<keyword evidence="1" id="KW-0167">Capsid protein</keyword>
<dbReference type="AlphaFoldDB" id="A0A9D1IFL8"/>
<evidence type="ECO:0000313" key="1">
    <source>
        <dbReference type="EMBL" id="HIU35167.1"/>
    </source>
</evidence>
<keyword evidence="1" id="KW-0946">Virion</keyword>
<dbReference type="EMBL" id="DVMW01000009">
    <property type="protein sequence ID" value="HIU35167.1"/>
    <property type="molecule type" value="Genomic_DNA"/>
</dbReference>
<reference evidence="1" key="2">
    <citation type="journal article" date="2021" name="PeerJ">
        <title>Extensive microbial diversity within the chicken gut microbiome revealed by metagenomics and culture.</title>
        <authorList>
            <person name="Gilroy R."/>
            <person name="Ravi A."/>
            <person name="Getino M."/>
            <person name="Pursley I."/>
            <person name="Horton D.L."/>
            <person name="Alikhan N.F."/>
            <person name="Baker D."/>
            <person name="Gharbi K."/>
            <person name="Hall N."/>
            <person name="Watson M."/>
            <person name="Adriaenssens E.M."/>
            <person name="Foster-Nyarko E."/>
            <person name="Jarju S."/>
            <person name="Secka A."/>
            <person name="Antonio M."/>
            <person name="Oren A."/>
            <person name="Chaudhuri R.R."/>
            <person name="La Ragione R."/>
            <person name="Hildebrand F."/>
            <person name="Pallen M.J."/>
        </authorList>
    </citation>
    <scope>NUCLEOTIDE SEQUENCE</scope>
    <source>
        <strain evidence="1">ChiGjej1B1-19959</strain>
    </source>
</reference>
<gene>
    <name evidence="1" type="ORF">IAC53_00980</name>
</gene>
<dbReference type="Pfam" id="PF07875">
    <property type="entry name" value="Coat_F"/>
    <property type="match status" value="1"/>
</dbReference>
<reference evidence="1" key="1">
    <citation type="submission" date="2020-10" db="EMBL/GenBank/DDBJ databases">
        <authorList>
            <person name="Gilroy R."/>
        </authorList>
    </citation>
    <scope>NUCLEOTIDE SEQUENCE</scope>
    <source>
        <strain evidence="1">ChiGjej1B1-19959</strain>
    </source>
</reference>
<organism evidence="1 2">
    <name type="scientific">Candidatus Fimenecus excrementigallinarum</name>
    <dbReference type="NCBI Taxonomy" id="2840816"/>
    <lineage>
        <taxon>Bacteria</taxon>
        <taxon>Bacillati</taxon>
        <taxon>Bacillota</taxon>
        <taxon>Clostridia</taxon>
        <taxon>Candidatus Fimenecus</taxon>
    </lineage>
</organism>
<dbReference type="Proteomes" id="UP000824071">
    <property type="component" value="Unassembled WGS sequence"/>
</dbReference>
<dbReference type="InterPro" id="IPR012851">
    <property type="entry name" value="Spore_coat_CotF-like"/>
</dbReference>
<accession>A0A9D1IFL8</accession>
<name>A0A9D1IFL8_9FIRM</name>
<proteinExistence type="predicted"/>